<keyword evidence="5 8" id="KW-1133">Transmembrane helix</keyword>
<evidence type="ECO:0000256" key="6">
    <source>
        <dbReference type="ARBA" id="ARBA00023136"/>
    </source>
</evidence>
<dbReference type="OrthoDB" id="21828at2"/>
<keyword evidence="4 7" id="KW-0812">Transmembrane</keyword>
<keyword evidence="2" id="KW-0813">Transport</keyword>
<dbReference type="GO" id="GO:0005886">
    <property type="term" value="C:plasma membrane"/>
    <property type="evidence" value="ECO:0007669"/>
    <property type="project" value="UniProtKB-SubCell"/>
</dbReference>
<dbReference type="SUPFAM" id="SSF103481">
    <property type="entry name" value="Multidrug resistance efflux transporter EmrE"/>
    <property type="match status" value="1"/>
</dbReference>
<proteinExistence type="inferred from homology"/>
<feature type="transmembrane region" description="Helical" evidence="8">
    <location>
        <begin position="61"/>
        <end position="81"/>
    </location>
</feature>
<keyword evidence="10" id="KW-1185">Reference proteome</keyword>
<gene>
    <name evidence="9" type="ORF">OSCT_2184</name>
</gene>
<sequence length="111" mass="11515">MPLPALLLLLGAITSEVIGTTALKYSDGFSKFVPSLLVIVGYGLAFYLLSLSLRQIPLGSAYAIWSGLGTAATAAIGVWLWQESVSPLRIMGIVLIIAGVVVLNLAQGGKG</sequence>
<dbReference type="InterPro" id="IPR045324">
    <property type="entry name" value="Small_multidrug_res"/>
</dbReference>
<dbReference type="GO" id="GO:0022857">
    <property type="term" value="F:transmembrane transporter activity"/>
    <property type="evidence" value="ECO:0007669"/>
    <property type="project" value="InterPro"/>
</dbReference>
<evidence type="ECO:0000256" key="5">
    <source>
        <dbReference type="ARBA" id="ARBA00022989"/>
    </source>
</evidence>
<evidence type="ECO:0000256" key="3">
    <source>
        <dbReference type="ARBA" id="ARBA00022475"/>
    </source>
</evidence>
<evidence type="ECO:0000256" key="2">
    <source>
        <dbReference type="ARBA" id="ARBA00022448"/>
    </source>
</evidence>
<evidence type="ECO:0000313" key="10">
    <source>
        <dbReference type="Proteomes" id="UP000054010"/>
    </source>
</evidence>
<keyword evidence="3" id="KW-1003">Cell membrane</keyword>
<dbReference type="InterPro" id="IPR000390">
    <property type="entry name" value="Small_drug/metabolite_transptr"/>
</dbReference>
<dbReference type="PANTHER" id="PTHR30561">
    <property type="entry name" value="SMR FAMILY PROTON-DEPENDENT DRUG EFFLUX TRANSPORTER SUGE"/>
    <property type="match status" value="1"/>
</dbReference>
<organism evidence="9 10">
    <name type="scientific">Oscillochloris trichoides DG-6</name>
    <dbReference type="NCBI Taxonomy" id="765420"/>
    <lineage>
        <taxon>Bacteria</taxon>
        <taxon>Bacillati</taxon>
        <taxon>Chloroflexota</taxon>
        <taxon>Chloroflexia</taxon>
        <taxon>Chloroflexales</taxon>
        <taxon>Chloroflexineae</taxon>
        <taxon>Oscillochloridaceae</taxon>
        <taxon>Oscillochloris</taxon>
    </lineage>
</organism>
<reference evidence="9 10" key="1">
    <citation type="journal article" date="2011" name="J. Bacteriol.">
        <title>Draft genome sequence of the anoxygenic filamentous phototrophic bacterium Oscillochloris trichoides subsp. DG-6.</title>
        <authorList>
            <person name="Kuznetsov B.B."/>
            <person name="Ivanovsky R.N."/>
            <person name="Keppen O.I."/>
            <person name="Sukhacheva M.V."/>
            <person name="Bumazhkin B.K."/>
            <person name="Patutina E.O."/>
            <person name="Beletsky A.V."/>
            <person name="Mardanov A.V."/>
            <person name="Baslerov R.V."/>
            <person name="Panteleeva A.N."/>
            <person name="Kolganova T.V."/>
            <person name="Ravin N.V."/>
            <person name="Skryabin K.G."/>
        </authorList>
    </citation>
    <scope>NUCLEOTIDE SEQUENCE [LARGE SCALE GENOMIC DNA]</scope>
    <source>
        <strain evidence="9 10">DG-6</strain>
    </source>
</reference>
<comment type="subcellular location">
    <subcellularLocation>
        <location evidence="1 7">Cell membrane</location>
        <topology evidence="1 7">Multi-pass membrane protein</topology>
    </subcellularLocation>
</comment>
<dbReference type="eggNOG" id="COG2076">
    <property type="taxonomic scope" value="Bacteria"/>
</dbReference>
<dbReference type="PANTHER" id="PTHR30561:SF1">
    <property type="entry name" value="MULTIDRUG TRANSPORTER EMRE"/>
    <property type="match status" value="1"/>
</dbReference>
<comment type="similarity">
    <text evidence="7">Belongs to the drug/metabolite transporter (DMT) superfamily. Small multidrug resistance (SMR) (TC 2.A.7.1) family.</text>
</comment>
<dbReference type="Gene3D" id="1.10.3730.20">
    <property type="match status" value="1"/>
</dbReference>
<evidence type="ECO:0000256" key="7">
    <source>
        <dbReference type="RuleBase" id="RU003942"/>
    </source>
</evidence>
<dbReference type="FunFam" id="1.10.3730.20:FF:000001">
    <property type="entry name" value="Quaternary ammonium compound resistance transporter SugE"/>
    <property type="match status" value="1"/>
</dbReference>
<dbReference type="AlphaFoldDB" id="E1IFT3"/>
<dbReference type="Pfam" id="PF00893">
    <property type="entry name" value="Multi_Drug_Res"/>
    <property type="match status" value="1"/>
</dbReference>
<dbReference type="InterPro" id="IPR037185">
    <property type="entry name" value="EmrE-like"/>
</dbReference>
<dbReference type="STRING" id="765420.OSCT_2184"/>
<evidence type="ECO:0000256" key="1">
    <source>
        <dbReference type="ARBA" id="ARBA00004651"/>
    </source>
</evidence>
<comment type="caution">
    <text evidence="9">The sequence shown here is derived from an EMBL/GenBank/DDBJ whole genome shotgun (WGS) entry which is preliminary data.</text>
</comment>
<feature type="transmembrane region" description="Helical" evidence="8">
    <location>
        <begin position="87"/>
        <end position="106"/>
    </location>
</feature>
<accession>E1IFT3</accession>
<feature type="transmembrane region" description="Helical" evidence="8">
    <location>
        <begin position="29"/>
        <end position="49"/>
    </location>
</feature>
<dbReference type="EMBL" id="ADVR01000094">
    <property type="protein sequence ID" value="EFO79974.1"/>
    <property type="molecule type" value="Genomic_DNA"/>
</dbReference>
<evidence type="ECO:0000256" key="8">
    <source>
        <dbReference type="SAM" id="Phobius"/>
    </source>
</evidence>
<evidence type="ECO:0000256" key="4">
    <source>
        <dbReference type="ARBA" id="ARBA00022692"/>
    </source>
</evidence>
<keyword evidence="6 8" id="KW-0472">Membrane</keyword>
<dbReference type="Proteomes" id="UP000054010">
    <property type="component" value="Unassembled WGS sequence"/>
</dbReference>
<name>E1IFT3_9CHLR</name>
<protein>
    <submittedName>
        <fullName evidence="9">Small multidrug resistance protein</fullName>
    </submittedName>
</protein>
<evidence type="ECO:0000313" key="9">
    <source>
        <dbReference type="EMBL" id="EFO79974.1"/>
    </source>
</evidence>
<dbReference type="HOGENOM" id="CLU_133067_0_2_0"/>